<organism evidence="1 2">
    <name type="scientific">Racocetra persica</name>
    <dbReference type="NCBI Taxonomy" id="160502"/>
    <lineage>
        <taxon>Eukaryota</taxon>
        <taxon>Fungi</taxon>
        <taxon>Fungi incertae sedis</taxon>
        <taxon>Mucoromycota</taxon>
        <taxon>Glomeromycotina</taxon>
        <taxon>Glomeromycetes</taxon>
        <taxon>Diversisporales</taxon>
        <taxon>Gigasporaceae</taxon>
        <taxon>Racocetra</taxon>
    </lineage>
</organism>
<evidence type="ECO:0000313" key="1">
    <source>
        <dbReference type="EMBL" id="CAG8708872.1"/>
    </source>
</evidence>
<protein>
    <submittedName>
        <fullName evidence="1">10660_t:CDS:1</fullName>
    </submittedName>
</protein>
<feature type="non-terminal residue" evidence="1">
    <location>
        <position position="481"/>
    </location>
</feature>
<sequence>MYDINEDGLTLENDSESKDGMKSKSDPELGDDQELSEIPLMEIRNHGFTFVFIISNINSDYSIHDIDDKELPIKYGGIVKLFSKEDYITNQKTEKDKQITEKSNQNSDDGYILILLTLSGIYKYHIKNKPLSKYLSETDFTQINPIERGLEIAEIVVKNIAYHAYFDEIIMLCFFCNDEMLLMYYKDEWAVCDVFGSLRDSDKLEDLEFIEKFKMIFPSNSFMVIDKENGEQDWKKDLNDSIQKLELDKYHNMLEPWSHIFSADLSHPQYCFYLDEKKEKLLLIGNHTIQVWYSQGPEEGPIKRSLEFIHVPLSHLSFPDTEILDKWREKKMKVIDIKYCIGKFKLNIQIEDTEGFLQIKQIKMEDEDDIINVARYACCALKYFSVYRVIEQAFDEEFKLKFYDTIEETRKIILRFIRLHPTEWRLLDIRFDLMSGISTIRTALSEYYPNNAVHNIGWMNTVVDIIPELYECSEKTNGKEN</sequence>
<proteinExistence type="predicted"/>
<evidence type="ECO:0000313" key="2">
    <source>
        <dbReference type="Proteomes" id="UP000789920"/>
    </source>
</evidence>
<gene>
    <name evidence="1" type="ORF">RPERSI_LOCUS10404</name>
</gene>
<dbReference type="Proteomes" id="UP000789920">
    <property type="component" value="Unassembled WGS sequence"/>
</dbReference>
<name>A0ACA9PJ42_9GLOM</name>
<reference evidence="1" key="1">
    <citation type="submission" date="2021-06" db="EMBL/GenBank/DDBJ databases">
        <authorList>
            <person name="Kallberg Y."/>
            <person name="Tangrot J."/>
            <person name="Rosling A."/>
        </authorList>
    </citation>
    <scope>NUCLEOTIDE SEQUENCE</scope>
    <source>
        <strain evidence="1">MA461A</strain>
    </source>
</reference>
<keyword evidence="2" id="KW-1185">Reference proteome</keyword>
<accession>A0ACA9PJ42</accession>
<comment type="caution">
    <text evidence="1">The sequence shown here is derived from an EMBL/GenBank/DDBJ whole genome shotgun (WGS) entry which is preliminary data.</text>
</comment>
<dbReference type="EMBL" id="CAJVQC010020558">
    <property type="protein sequence ID" value="CAG8708872.1"/>
    <property type="molecule type" value="Genomic_DNA"/>
</dbReference>